<evidence type="ECO:0000313" key="2">
    <source>
        <dbReference type="Proteomes" id="UP001055811"/>
    </source>
</evidence>
<proteinExistence type="predicted"/>
<protein>
    <submittedName>
        <fullName evidence="1">Uncharacterized protein</fullName>
    </submittedName>
</protein>
<accession>A0ACB9AH37</accession>
<name>A0ACB9AH37_CICIN</name>
<evidence type="ECO:0000313" key="1">
    <source>
        <dbReference type="EMBL" id="KAI3709182.1"/>
    </source>
</evidence>
<dbReference type="Proteomes" id="UP001055811">
    <property type="component" value="Linkage Group LG07"/>
</dbReference>
<sequence>MHTVLCLVGVLKLEATKFKPKEVIEYVLQTAAASLKKMLVLDGHVADDVPLEINGDVLRIRQILTNLISSECEKKQRNKETVMSKKWWLIMDYPTKVMAR</sequence>
<comment type="caution">
    <text evidence="1">The sequence shown here is derived from an EMBL/GenBank/DDBJ whole genome shotgun (WGS) entry which is preliminary data.</text>
</comment>
<gene>
    <name evidence="1" type="ORF">L2E82_38941</name>
</gene>
<organism evidence="1 2">
    <name type="scientific">Cichorium intybus</name>
    <name type="common">Chicory</name>
    <dbReference type="NCBI Taxonomy" id="13427"/>
    <lineage>
        <taxon>Eukaryota</taxon>
        <taxon>Viridiplantae</taxon>
        <taxon>Streptophyta</taxon>
        <taxon>Embryophyta</taxon>
        <taxon>Tracheophyta</taxon>
        <taxon>Spermatophyta</taxon>
        <taxon>Magnoliopsida</taxon>
        <taxon>eudicotyledons</taxon>
        <taxon>Gunneridae</taxon>
        <taxon>Pentapetalae</taxon>
        <taxon>asterids</taxon>
        <taxon>campanulids</taxon>
        <taxon>Asterales</taxon>
        <taxon>Asteraceae</taxon>
        <taxon>Cichorioideae</taxon>
        <taxon>Cichorieae</taxon>
        <taxon>Cichoriinae</taxon>
        <taxon>Cichorium</taxon>
    </lineage>
</organism>
<reference evidence="2" key="1">
    <citation type="journal article" date="2022" name="Mol. Ecol. Resour.">
        <title>The genomes of chicory, endive, great burdock and yacon provide insights into Asteraceae palaeo-polyploidization history and plant inulin production.</title>
        <authorList>
            <person name="Fan W."/>
            <person name="Wang S."/>
            <person name="Wang H."/>
            <person name="Wang A."/>
            <person name="Jiang F."/>
            <person name="Liu H."/>
            <person name="Zhao H."/>
            <person name="Xu D."/>
            <person name="Zhang Y."/>
        </authorList>
    </citation>
    <scope>NUCLEOTIDE SEQUENCE [LARGE SCALE GENOMIC DNA]</scope>
    <source>
        <strain evidence="2">cv. Punajuju</strain>
    </source>
</reference>
<dbReference type="EMBL" id="CM042015">
    <property type="protein sequence ID" value="KAI3709182.1"/>
    <property type="molecule type" value="Genomic_DNA"/>
</dbReference>
<keyword evidence="2" id="KW-1185">Reference proteome</keyword>
<reference evidence="1 2" key="2">
    <citation type="journal article" date="2022" name="Mol. Ecol. Resour.">
        <title>The genomes of chicory, endive, great burdock and yacon provide insights into Asteraceae paleo-polyploidization history and plant inulin production.</title>
        <authorList>
            <person name="Fan W."/>
            <person name="Wang S."/>
            <person name="Wang H."/>
            <person name="Wang A."/>
            <person name="Jiang F."/>
            <person name="Liu H."/>
            <person name="Zhao H."/>
            <person name="Xu D."/>
            <person name="Zhang Y."/>
        </authorList>
    </citation>
    <scope>NUCLEOTIDE SEQUENCE [LARGE SCALE GENOMIC DNA]</scope>
    <source>
        <strain evidence="2">cv. Punajuju</strain>
        <tissue evidence="1">Leaves</tissue>
    </source>
</reference>